<dbReference type="RefSeq" id="WP_092506276.1">
    <property type="nucleotide sequence ID" value="NZ_LT629695.1"/>
</dbReference>
<dbReference type="CDD" id="cd02856">
    <property type="entry name" value="E_set_GDE_Isoamylase_N"/>
    <property type="match status" value="1"/>
</dbReference>
<feature type="region of interest" description="Disordered" evidence="4">
    <location>
        <begin position="680"/>
        <end position="707"/>
    </location>
</feature>
<sequence>MDGFVGDLGLRQTEQGHSLRVWSRNATSMELRIFDAHDLDLVTHRVPMVRHDGDVWSVESDLLQPGVAYAIGVDGPSGPTHRFDPSRHALPPHAKGIQRTRSGDHRATVIDSTFDWGDSRRPATPLDETVIYEAHVKGLTRLSPHMPAELRGTYAGLAHPSTIAYLKDLGVTAVQLLPIHYFLSEQRLLGQGRVNYWGYNTLSWLTPHSDYASRANRLDGTGGVLREVKGMVRLLHEAGLEVYLDVVYNHTAEEGPGGPAQSLRLIDDASYYRQTDEGHYIDVTGCGNTVDYSLPAAQALVLDSLRYWAHDVQIDGFRFDLAVTLGRGEDASFSPDHPLLRAIATDPTLRGVKMIAEPWDVGMGGWQVGQFGDGWSEWNDGYRDRVREFWLADHRRLRHGDAATTSVGPIAHAISGSQGSFTGRRGPLASVNLVTAHDGFTLTDLVRYDEKHNLANGEDNRDGTSDNRSYNHGVEGRTEDVDVQLDRRRSMRNVLGTLLVSAGIPMITAGDEFGRTQRGNNNAYCIDSALTWMPWLRKPWQDEFLEQTRRLIRLRREHPALRPLEFGRDDLRVAGSSQMEWFNAFGAPMTIEDWDHAHDRTVQYMAESTPIDEPYSRVLVVLHGSPRDAQVTVPNADGVEGFELLWSSADDRHDGEVHVPGDTVTVQPMSLRVYRVDGVPESGEPEAELVVMRSRSTPPPPPPPTIG</sequence>
<dbReference type="Gene3D" id="3.20.20.80">
    <property type="entry name" value="Glycosidases"/>
    <property type="match status" value="1"/>
</dbReference>
<dbReference type="Gene3D" id="2.60.40.10">
    <property type="entry name" value="Immunoglobulins"/>
    <property type="match status" value="1"/>
</dbReference>
<accession>A0A1G8GKN5</accession>
<dbReference type="InterPro" id="IPR013780">
    <property type="entry name" value="Glyco_hydro_b"/>
</dbReference>
<dbReference type="EMBL" id="LT629695">
    <property type="protein sequence ID" value="SDH94922.1"/>
    <property type="molecule type" value="Genomic_DNA"/>
</dbReference>
<proteinExistence type="inferred from homology"/>
<evidence type="ECO:0000313" key="6">
    <source>
        <dbReference type="EMBL" id="SDH94922.1"/>
    </source>
</evidence>
<feature type="compositionally biased region" description="Basic and acidic residues" evidence="4">
    <location>
        <begin position="454"/>
        <end position="465"/>
    </location>
</feature>
<comment type="similarity">
    <text evidence="1">Belongs to the glycosyl hydrolase 13 family.</text>
</comment>
<evidence type="ECO:0000256" key="1">
    <source>
        <dbReference type="ARBA" id="ARBA00008061"/>
    </source>
</evidence>
<feature type="region of interest" description="Disordered" evidence="4">
    <location>
        <begin position="454"/>
        <end position="477"/>
    </location>
</feature>
<dbReference type="AlphaFoldDB" id="A0A1G8GKN5"/>
<dbReference type="InterPro" id="IPR017853">
    <property type="entry name" value="GH"/>
</dbReference>
<dbReference type="InterPro" id="IPR044505">
    <property type="entry name" value="GlgX_Isoamylase_N_E_set"/>
</dbReference>
<dbReference type="PANTHER" id="PTHR43002">
    <property type="entry name" value="GLYCOGEN DEBRANCHING ENZYME"/>
    <property type="match status" value="1"/>
</dbReference>
<protein>
    <submittedName>
        <fullName evidence="6">Glycogen operon protein</fullName>
    </submittedName>
</protein>
<keyword evidence="3" id="KW-0326">Glycosidase</keyword>
<feature type="domain" description="Glycosyl hydrolase family 13 catalytic" evidence="5">
    <location>
        <begin position="108"/>
        <end position="555"/>
    </location>
</feature>
<evidence type="ECO:0000256" key="4">
    <source>
        <dbReference type="SAM" id="MobiDB-lite"/>
    </source>
</evidence>
<dbReference type="Pfam" id="PF02922">
    <property type="entry name" value="CBM_48"/>
    <property type="match status" value="1"/>
</dbReference>
<organism evidence="6 7">
    <name type="scientific">Agrococcus jejuensis</name>
    <dbReference type="NCBI Taxonomy" id="399736"/>
    <lineage>
        <taxon>Bacteria</taxon>
        <taxon>Bacillati</taxon>
        <taxon>Actinomycetota</taxon>
        <taxon>Actinomycetes</taxon>
        <taxon>Micrococcales</taxon>
        <taxon>Microbacteriaceae</taxon>
        <taxon>Agrococcus</taxon>
    </lineage>
</organism>
<dbReference type="Pfam" id="PF00128">
    <property type="entry name" value="Alpha-amylase"/>
    <property type="match status" value="1"/>
</dbReference>
<evidence type="ECO:0000259" key="5">
    <source>
        <dbReference type="SMART" id="SM00642"/>
    </source>
</evidence>
<feature type="compositionally biased region" description="Pro residues" evidence="4">
    <location>
        <begin position="697"/>
        <end position="707"/>
    </location>
</feature>
<dbReference type="InterPro" id="IPR011837">
    <property type="entry name" value="Glycogen_debranch_GlgX"/>
</dbReference>
<dbReference type="InterPro" id="IPR006047">
    <property type="entry name" value="GH13_cat_dom"/>
</dbReference>
<dbReference type="SUPFAM" id="SSF51011">
    <property type="entry name" value="Glycosyl hydrolase domain"/>
    <property type="match status" value="1"/>
</dbReference>
<dbReference type="InterPro" id="IPR004193">
    <property type="entry name" value="Glyco_hydro_13_N"/>
</dbReference>
<name>A0A1G8GKN5_9MICO</name>
<evidence type="ECO:0000256" key="2">
    <source>
        <dbReference type="ARBA" id="ARBA00022801"/>
    </source>
</evidence>
<gene>
    <name evidence="6" type="ORF">SAMN04489720_2974</name>
</gene>
<keyword evidence="7" id="KW-1185">Reference proteome</keyword>
<dbReference type="SUPFAM" id="SSF51445">
    <property type="entry name" value="(Trans)glycosidases"/>
    <property type="match status" value="1"/>
</dbReference>
<dbReference type="InterPro" id="IPR014756">
    <property type="entry name" value="Ig_E-set"/>
</dbReference>
<evidence type="ECO:0000256" key="3">
    <source>
        <dbReference type="ARBA" id="ARBA00023295"/>
    </source>
</evidence>
<dbReference type="SUPFAM" id="SSF81296">
    <property type="entry name" value="E set domains"/>
    <property type="match status" value="1"/>
</dbReference>
<keyword evidence="2" id="KW-0378">Hydrolase</keyword>
<dbReference type="Proteomes" id="UP000198822">
    <property type="component" value="Chromosome I"/>
</dbReference>
<dbReference type="GO" id="GO:0005980">
    <property type="term" value="P:glycogen catabolic process"/>
    <property type="evidence" value="ECO:0007669"/>
    <property type="project" value="InterPro"/>
</dbReference>
<dbReference type="SMART" id="SM00642">
    <property type="entry name" value="Aamy"/>
    <property type="match status" value="1"/>
</dbReference>
<evidence type="ECO:0000313" key="7">
    <source>
        <dbReference type="Proteomes" id="UP000198822"/>
    </source>
</evidence>
<dbReference type="GO" id="GO:0004135">
    <property type="term" value="F:amylo-alpha-1,6-glucosidase activity"/>
    <property type="evidence" value="ECO:0007669"/>
    <property type="project" value="InterPro"/>
</dbReference>
<dbReference type="InterPro" id="IPR013783">
    <property type="entry name" value="Ig-like_fold"/>
</dbReference>
<dbReference type="CDD" id="cd11326">
    <property type="entry name" value="AmyAc_Glg_debranch"/>
    <property type="match status" value="1"/>
</dbReference>
<dbReference type="OrthoDB" id="3236218at2"/>
<dbReference type="Gene3D" id="2.60.40.1180">
    <property type="entry name" value="Golgi alpha-mannosidase II"/>
    <property type="match status" value="1"/>
</dbReference>
<reference evidence="7" key="1">
    <citation type="submission" date="2016-10" db="EMBL/GenBank/DDBJ databases">
        <authorList>
            <person name="Varghese N."/>
            <person name="Submissions S."/>
        </authorList>
    </citation>
    <scope>NUCLEOTIDE SEQUENCE [LARGE SCALE GENOMIC DNA]</scope>
    <source>
        <strain evidence="7">DSM 22002</strain>
    </source>
</reference>
<dbReference type="STRING" id="399736.SAMN04489720_2974"/>
<dbReference type="NCBIfam" id="TIGR02100">
    <property type="entry name" value="glgX_debranch"/>
    <property type="match status" value="1"/>
</dbReference>